<dbReference type="Pfam" id="PF14237">
    <property type="entry name" value="GYF_2"/>
    <property type="match status" value="1"/>
</dbReference>
<protein>
    <submittedName>
        <fullName evidence="4">SPFH domain-containing protein</fullName>
    </submittedName>
</protein>
<dbReference type="InterPro" id="IPR036013">
    <property type="entry name" value="Band_7/SPFH_dom_sf"/>
</dbReference>
<dbReference type="Pfam" id="PF13421">
    <property type="entry name" value="Band_7_1"/>
    <property type="match status" value="1"/>
</dbReference>
<organism evidence="4 5">
    <name type="scientific">Benzoatithermus flavus</name>
    <dbReference type="NCBI Taxonomy" id="3108223"/>
    <lineage>
        <taxon>Bacteria</taxon>
        <taxon>Pseudomonadati</taxon>
        <taxon>Pseudomonadota</taxon>
        <taxon>Alphaproteobacteria</taxon>
        <taxon>Geminicoccales</taxon>
        <taxon>Geminicoccaceae</taxon>
        <taxon>Benzoatithermus</taxon>
    </lineage>
</organism>
<evidence type="ECO:0000259" key="2">
    <source>
        <dbReference type="Pfam" id="PF13421"/>
    </source>
</evidence>
<gene>
    <name evidence="4" type="ORF">U1T56_10540</name>
</gene>
<comment type="caution">
    <text evidence="4">The sequence shown here is derived from an EMBL/GenBank/DDBJ whole genome shotgun (WGS) entry which is preliminary data.</text>
</comment>
<sequence>MIWNKLMGQFVDVIEWLDDSPDTMVWRFERQGNEIKYGAKLTVREGQMAVFVNEGEIADVFGPGMYELYTRNLPILSTLQAWPYGFESPFKAEVYFCSTRIFTDLKWGTKNPVIVRDPEFGPVRLRAFGTYAIRIKDPGVFIREVVGTDGHFTVDEISDQLRNTIVARFATVVASSGIPLLDLAANYDQLGQFVLGRIAPEFTNYGLELTTFLVENVSLPPEVEQALDRRTSMGIVGDLSKYAQFQAAEALRTAAANPGAAGQAIGMMVGMGLGQQASTGPWGQRPAEQPAAAPPPPPPPPPAPVWHVAVNGEAKGPFTQAQFEEQVRTGALTRTSLVWTQGMAGWQPAGEVPALAPLFAAVPPPVPGAA</sequence>
<evidence type="ECO:0000256" key="1">
    <source>
        <dbReference type="SAM" id="MobiDB-lite"/>
    </source>
</evidence>
<evidence type="ECO:0000313" key="4">
    <source>
        <dbReference type="EMBL" id="MEK0083590.1"/>
    </source>
</evidence>
<reference evidence="4 5" key="1">
    <citation type="submission" date="2024-01" db="EMBL/GenBank/DDBJ databases">
        <title>Multi-omics insights into the function and evolution of sodium benzoate biodegradation pathways in Benzoatithermus flavus gen. nov., sp. nov. from hot spring.</title>
        <authorList>
            <person name="Hu C.-J."/>
            <person name="Li W.-J."/>
        </authorList>
    </citation>
    <scope>NUCLEOTIDE SEQUENCE [LARGE SCALE GENOMIC DNA]</scope>
    <source>
        <strain evidence="4 5">SYSU G07066</strain>
    </source>
</reference>
<dbReference type="CDD" id="cd03408">
    <property type="entry name" value="SPFH_like_u1"/>
    <property type="match status" value="1"/>
</dbReference>
<dbReference type="Gene3D" id="3.30.479.30">
    <property type="entry name" value="Band 7 domain"/>
    <property type="match status" value="1"/>
</dbReference>
<dbReference type="InterPro" id="IPR025640">
    <property type="entry name" value="GYF_2"/>
</dbReference>
<dbReference type="Proteomes" id="UP001375743">
    <property type="component" value="Unassembled WGS sequence"/>
</dbReference>
<dbReference type="SUPFAM" id="SSF117892">
    <property type="entry name" value="Band 7/SPFH domain"/>
    <property type="match status" value="1"/>
</dbReference>
<name>A0ABU8XQU3_9PROT</name>
<dbReference type="PANTHER" id="PTHR37826:SF2">
    <property type="entry name" value="ZINC-RIBBON DOMAIN-CONTAINING PROTEIN"/>
    <property type="match status" value="1"/>
</dbReference>
<feature type="domain" description="GYF" evidence="3">
    <location>
        <begin position="306"/>
        <end position="355"/>
    </location>
</feature>
<accession>A0ABU8XQU3</accession>
<proteinExistence type="predicted"/>
<feature type="region of interest" description="Disordered" evidence="1">
    <location>
        <begin position="275"/>
        <end position="304"/>
    </location>
</feature>
<dbReference type="PANTHER" id="PTHR37826">
    <property type="entry name" value="FLOTILLIN BAND_7_5 DOMAIN PROTEIN"/>
    <property type="match status" value="1"/>
</dbReference>
<feature type="domain" description="SPFH" evidence="2">
    <location>
        <begin position="25"/>
        <end position="235"/>
    </location>
</feature>
<dbReference type="EMBL" id="JBBLZC010000009">
    <property type="protein sequence ID" value="MEK0083590.1"/>
    <property type="molecule type" value="Genomic_DNA"/>
</dbReference>
<dbReference type="RefSeq" id="WP_418159441.1">
    <property type="nucleotide sequence ID" value="NZ_JBBLZC010000009.1"/>
</dbReference>
<feature type="compositionally biased region" description="Pro residues" evidence="1">
    <location>
        <begin position="292"/>
        <end position="304"/>
    </location>
</feature>
<keyword evidence="5" id="KW-1185">Reference proteome</keyword>
<evidence type="ECO:0000259" key="3">
    <source>
        <dbReference type="Pfam" id="PF14237"/>
    </source>
</evidence>
<evidence type="ECO:0000313" key="5">
    <source>
        <dbReference type="Proteomes" id="UP001375743"/>
    </source>
</evidence>
<dbReference type="InterPro" id="IPR033880">
    <property type="entry name" value="SPFH_YdjI"/>
</dbReference>